<dbReference type="Proteomes" id="UP000247416">
    <property type="component" value="Unassembled WGS sequence"/>
</dbReference>
<gene>
    <name evidence="1" type="ORF">BJ095_102234</name>
</gene>
<evidence type="ECO:0000313" key="1">
    <source>
        <dbReference type="EMBL" id="PYF08468.1"/>
    </source>
</evidence>
<organism evidence="1 2">
    <name type="scientific">Ureibacillus chungkukjangi</name>
    <dbReference type="NCBI Taxonomy" id="1202712"/>
    <lineage>
        <taxon>Bacteria</taxon>
        <taxon>Bacillati</taxon>
        <taxon>Bacillota</taxon>
        <taxon>Bacilli</taxon>
        <taxon>Bacillales</taxon>
        <taxon>Caryophanaceae</taxon>
        <taxon>Ureibacillus</taxon>
    </lineage>
</organism>
<proteinExistence type="predicted"/>
<dbReference type="AlphaFoldDB" id="A0A318TZR1"/>
<keyword evidence="2" id="KW-1185">Reference proteome</keyword>
<protein>
    <submittedName>
        <fullName evidence="1">Uncharacterized protein</fullName>
    </submittedName>
</protein>
<dbReference type="RefSeq" id="WP_107931692.1">
    <property type="nucleotide sequence ID" value="NZ_PYWJ01000001.1"/>
</dbReference>
<accession>A0A318TZR1</accession>
<sequence length="109" mass="12452">MIELADDKRLVERMQKGIFKLIGKHLAADEIELDYVMFAHDQFEGKALPIGILDVLADPIATTGEGYIDKESDDFHQVCHLYYVGPNPFEIWMKNGEVIQNPLAQPKYM</sequence>
<evidence type="ECO:0000313" key="2">
    <source>
        <dbReference type="Proteomes" id="UP000247416"/>
    </source>
</evidence>
<name>A0A318TZR1_9BACL</name>
<dbReference type="EMBL" id="QJTJ01000002">
    <property type="protein sequence ID" value="PYF08468.1"/>
    <property type="molecule type" value="Genomic_DNA"/>
</dbReference>
<reference evidence="1 2" key="1">
    <citation type="submission" date="2018-06" db="EMBL/GenBank/DDBJ databases">
        <title>Genomic Encyclopedia of Archaeal and Bacterial Type Strains, Phase II (KMG-II): from individual species to whole genera.</title>
        <authorList>
            <person name="Goeker M."/>
        </authorList>
    </citation>
    <scope>NUCLEOTIDE SEQUENCE [LARGE SCALE GENOMIC DNA]</scope>
    <source>
        <strain evidence="1 2">KACC 16626</strain>
    </source>
</reference>
<comment type="caution">
    <text evidence="1">The sequence shown here is derived from an EMBL/GenBank/DDBJ whole genome shotgun (WGS) entry which is preliminary data.</text>
</comment>
<dbReference type="OrthoDB" id="2456430at2"/>